<evidence type="ECO:0000313" key="1">
    <source>
        <dbReference type="EMBL" id="CAD8724199.1"/>
    </source>
</evidence>
<dbReference type="Gene3D" id="3.40.50.150">
    <property type="entry name" value="Vaccinia Virus protein VP39"/>
    <property type="match status" value="1"/>
</dbReference>
<dbReference type="AlphaFoldDB" id="A0A7S0XIF7"/>
<name>A0A7S0XIF7_9RHOD</name>
<dbReference type="InterPro" id="IPR029063">
    <property type="entry name" value="SAM-dependent_MTases_sf"/>
</dbReference>
<accession>A0A7S0XIF7</accession>
<proteinExistence type="predicted"/>
<dbReference type="EMBL" id="HBFE01000416">
    <property type="protein sequence ID" value="CAD8724199.1"/>
    <property type="molecule type" value="Transcribed_RNA"/>
</dbReference>
<reference evidence="1" key="1">
    <citation type="submission" date="2021-01" db="EMBL/GenBank/DDBJ databases">
        <authorList>
            <person name="Corre E."/>
            <person name="Pelletier E."/>
            <person name="Niang G."/>
            <person name="Scheremetjew M."/>
            <person name="Finn R."/>
            <person name="Kale V."/>
            <person name="Holt S."/>
            <person name="Cochrane G."/>
            <person name="Meng A."/>
            <person name="Brown T."/>
            <person name="Cohen L."/>
        </authorList>
    </citation>
    <scope>NUCLEOTIDE SEQUENCE</scope>
    <source>
        <strain evidence="1">CCMP3276</strain>
    </source>
</reference>
<gene>
    <name evidence="1" type="ORF">EMAD1354_LOCUS276</name>
</gene>
<sequence>MKCECDRFPQSDTQIQTSSQARQNEPDLVRNEVTSSVMCHPYDTIVCCELVYDEDAHAALCATLVCIFTHSPSAVCHLAFIDRPFSQLFLVHLADSRLPPTQQSSSTAPFFSVRPITPRNSMLIDELQYYAVTRSSSPHTT</sequence>
<organism evidence="1">
    <name type="scientific">Erythrolobus madagascarensis</name>
    <dbReference type="NCBI Taxonomy" id="708628"/>
    <lineage>
        <taxon>Eukaryota</taxon>
        <taxon>Rhodophyta</taxon>
        <taxon>Bangiophyceae</taxon>
        <taxon>Porphyridiales</taxon>
        <taxon>Porphyridiaceae</taxon>
        <taxon>Erythrolobus</taxon>
    </lineage>
</organism>
<protein>
    <submittedName>
        <fullName evidence="1">Uncharacterized protein</fullName>
    </submittedName>
</protein>